<dbReference type="OrthoDB" id="1451599at2"/>
<name>A0A1M6TF74_9FLAO</name>
<evidence type="ECO:0000313" key="2">
    <source>
        <dbReference type="EMBL" id="SHK55665.1"/>
    </source>
</evidence>
<comment type="caution">
    <text evidence="2">The sequence shown here is derived from an EMBL/GenBank/DDBJ whole genome shotgun (WGS) entry which is preliminary data.</text>
</comment>
<dbReference type="Proteomes" id="UP000198940">
    <property type="component" value="Unassembled WGS sequence"/>
</dbReference>
<organism evidence="2 3">
    <name type="scientific">Flagellimonas taeanensis</name>
    <dbReference type="NCBI Taxonomy" id="1005926"/>
    <lineage>
        <taxon>Bacteria</taxon>
        <taxon>Pseudomonadati</taxon>
        <taxon>Bacteroidota</taxon>
        <taxon>Flavobacteriia</taxon>
        <taxon>Flavobacteriales</taxon>
        <taxon>Flavobacteriaceae</taxon>
        <taxon>Flagellimonas</taxon>
    </lineage>
</organism>
<evidence type="ECO:0008006" key="5">
    <source>
        <dbReference type="Google" id="ProtNLM"/>
    </source>
</evidence>
<sequence>MKKIVLTLMLFSFALGFSQDDEGTYSKILDKQIEALQLSGDKKDAFVEISEKYFEKIKATRESEVSRMSKFKELKAIQDSKNKEMEALLTESEFETYKELQKENREMMKDRYKQQKKS</sequence>
<gene>
    <name evidence="1" type="ORF">SAMN04487891_103193</name>
    <name evidence="2" type="ORF">SAMN05216293_1354</name>
</gene>
<accession>A0A1M6TF74</accession>
<evidence type="ECO:0000313" key="3">
    <source>
        <dbReference type="Proteomes" id="UP000184031"/>
    </source>
</evidence>
<dbReference type="Proteomes" id="UP000184031">
    <property type="component" value="Unassembled WGS sequence"/>
</dbReference>
<protein>
    <recommendedName>
        <fullName evidence="5">LTXXQ motif family protein</fullName>
    </recommendedName>
</protein>
<dbReference type="STRING" id="1055723.SAMN05216293_1354"/>
<evidence type="ECO:0000313" key="4">
    <source>
        <dbReference type="Proteomes" id="UP000198940"/>
    </source>
</evidence>
<evidence type="ECO:0000313" key="1">
    <source>
        <dbReference type="EMBL" id="SFB87915.1"/>
    </source>
</evidence>
<dbReference type="RefSeq" id="WP_072878189.1">
    <property type="nucleotide sequence ID" value="NZ_FOKU01000003.1"/>
</dbReference>
<dbReference type="EMBL" id="FOKU01000003">
    <property type="protein sequence ID" value="SFB87915.1"/>
    <property type="molecule type" value="Genomic_DNA"/>
</dbReference>
<dbReference type="AlphaFoldDB" id="A0A1M6TF74"/>
<proteinExistence type="predicted"/>
<dbReference type="EMBL" id="FRAT01000003">
    <property type="protein sequence ID" value="SHK55665.1"/>
    <property type="molecule type" value="Genomic_DNA"/>
</dbReference>
<reference evidence="2 3" key="1">
    <citation type="submission" date="2016-11" db="EMBL/GenBank/DDBJ databases">
        <authorList>
            <person name="Varghese N."/>
            <person name="Submissions S."/>
        </authorList>
    </citation>
    <scope>NUCLEOTIDE SEQUENCE [LARGE SCALE GENOMIC DNA]</scope>
    <source>
        <strain evidence="2 3">CGMCC 1.12174</strain>
        <strain evidence="1 4">DSM 26351</strain>
    </source>
</reference>
<keyword evidence="4" id="KW-1185">Reference proteome</keyword>